<dbReference type="GO" id="GO:0042147">
    <property type="term" value="P:retrograde transport, endosome to Golgi"/>
    <property type="evidence" value="ECO:0007669"/>
    <property type="project" value="TreeGrafter"/>
</dbReference>
<feature type="region of interest" description="Disordered" evidence="2">
    <location>
        <begin position="257"/>
        <end position="302"/>
    </location>
</feature>
<dbReference type="Pfam" id="PF00169">
    <property type="entry name" value="PH"/>
    <property type="match status" value="1"/>
</dbReference>
<dbReference type="GO" id="GO:0055037">
    <property type="term" value="C:recycling endosome"/>
    <property type="evidence" value="ECO:0007669"/>
    <property type="project" value="TreeGrafter"/>
</dbReference>
<dbReference type="Proteomes" id="UP001314263">
    <property type="component" value="Unassembled WGS sequence"/>
</dbReference>
<keyword evidence="5" id="KW-1185">Reference proteome</keyword>
<dbReference type="GO" id="GO:0007032">
    <property type="term" value="P:endosome organization"/>
    <property type="evidence" value="ECO:0007669"/>
    <property type="project" value="TreeGrafter"/>
</dbReference>
<feature type="compositionally biased region" description="Basic and acidic residues" evidence="2">
    <location>
        <begin position="217"/>
        <end position="229"/>
    </location>
</feature>
<dbReference type="AlphaFoldDB" id="A0AAV1IDG5"/>
<name>A0AAV1IDG5_9CHLO</name>
<gene>
    <name evidence="4" type="ORF">CVIRNUC_008510</name>
</gene>
<evidence type="ECO:0000313" key="5">
    <source>
        <dbReference type="Proteomes" id="UP001314263"/>
    </source>
</evidence>
<feature type="compositionally biased region" description="Basic and acidic residues" evidence="2">
    <location>
        <begin position="127"/>
        <end position="136"/>
    </location>
</feature>
<dbReference type="SUPFAM" id="SSF50729">
    <property type="entry name" value="PH domain-like"/>
    <property type="match status" value="1"/>
</dbReference>
<dbReference type="SMART" id="SM00233">
    <property type="entry name" value="PH"/>
    <property type="match status" value="1"/>
</dbReference>
<sequence length="361" mass="38414">MSVLQEGYLFKRGDVVKKWNLRYFVLISGPQPLLVYHRKVGEAPAKALPLIGGRIQLSGTAKGGTLFQFTVQAAGETYELAASTQSERRRWVDQLLAAAIRQSKGGPLQTPNTDGHLLALSPLGGRHASDEREHVRGNATLSLLGRQPSLAQESSSSARPQGLRRVPADSPPAQLISPGGAQRAGQTLRSPSPGGQRAGQLSGSSSPMRADGLGRQGESESRRGSDADSLRSYSLRSPSGSVKRSLLQSLSASFRNAIVPPRPSDMASSLSDTESLERLSLAPSSPYTAGLPPLKGAAEGSPKAAVLASDALHEQFERAQQYVARHPEDFTLDRLASLQAGRPHKPHLQRGHPRKAVCSAA</sequence>
<feature type="compositionally biased region" description="Polar residues" evidence="2">
    <location>
        <begin position="149"/>
        <end position="159"/>
    </location>
</feature>
<keyword evidence="1" id="KW-0597">Phosphoprotein</keyword>
<dbReference type="EMBL" id="CAUYUE010000012">
    <property type="protein sequence ID" value="CAK0785303.1"/>
    <property type="molecule type" value="Genomic_DNA"/>
</dbReference>
<feature type="region of interest" description="Disordered" evidence="2">
    <location>
        <begin position="337"/>
        <end position="361"/>
    </location>
</feature>
<dbReference type="InterPro" id="IPR001849">
    <property type="entry name" value="PH_domain"/>
</dbReference>
<dbReference type="InterPro" id="IPR045188">
    <property type="entry name" value="Boi1/Boi2-like"/>
</dbReference>
<dbReference type="PANTHER" id="PTHR22902:SF27">
    <property type="entry name" value="PLECKSTRIN HOMOLOGY DOMAIN-CONTAINING FAMILY A MEMBER 3"/>
    <property type="match status" value="1"/>
</dbReference>
<comment type="caution">
    <text evidence="4">The sequence shown here is derived from an EMBL/GenBank/DDBJ whole genome shotgun (WGS) entry which is preliminary data.</text>
</comment>
<proteinExistence type="predicted"/>
<dbReference type="PROSITE" id="PS50003">
    <property type="entry name" value="PH_DOMAIN"/>
    <property type="match status" value="1"/>
</dbReference>
<dbReference type="InterPro" id="IPR011993">
    <property type="entry name" value="PH-like_dom_sf"/>
</dbReference>
<evidence type="ECO:0000313" key="4">
    <source>
        <dbReference type="EMBL" id="CAK0785303.1"/>
    </source>
</evidence>
<evidence type="ECO:0000256" key="2">
    <source>
        <dbReference type="SAM" id="MobiDB-lite"/>
    </source>
</evidence>
<dbReference type="GO" id="GO:0005769">
    <property type="term" value="C:early endosome"/>
    <property type="evidence" value="ECO:0007669"/>
    <property type="project" value="TreeGrafter"/>
</dbReference>
<evidence type="ECO:0000259" key="3">
    <source>
        <dbReference type="PROSITE" id="PS50003"/>
    </source>
</evidence>
<reference evidence="4 5" key="1">
    <citation type="submission" date="2023-10" db="EMBL/GenBank/DDBJ databases">
        <authorList>
            <person name="Maclean D."/>
            <person name="Macfadyen A."/>
        </authorList>
    </citation>
    <scope>NUCLEOTIDE SEQUENCE [LARGE SCALE GENOMIC DNA]</scope>
</reference>
<protein>
    <recommendedName>
        <fullName evidence="3">PH domain-containing protein</fullName>
    </recommendedName>
</protein>
<evidence type="ECO:0000256" key="1">
    <source>
        <dbReference type="ARBA" id="ARBA00022553"/>
    </source>
</evidence>
<feature type="domain" description="PH" evidence="3">
    <location>
        <begin position="2"/>
        <end position="100"/>
    </location>
</feature>
<dbReference type="GO" id="GO:0005802">
    <property type="term" value="C:trans-Golgi network"/>
    <property type="evidence" value="ECO:0007669"/>
    <property type="project" value="TreeGrafter"/>
</dbReference>
<dbReference type="Gene3D" id="2.30.29.30">
    <property type="entry name" value="Pleckstrin-homology domain (PH domain)/Phosphotyrosine-binding domain (PTB)"/>
    <property type="match status" value="1"/>
</dbReference>
<feature type="compositionally biased region" description="Basic residues" evidence="2">
    <location>
        <begin position="342"/>
        <end position="355"/>
    </location>
</feature>
<dbReference type="PANTHER" id="PTHR22902">
    <property type="entry name" value="SESQUIPEDALIAN"/>
    <property type="match status" value="1"/>
</dbReference>
<feature type="compositionally biased region" description="Polar residues" evidence="2">
    <location>
        <begin position="231"/>
        <end position="242"/>
    </location>
</feature>
<feature type="region of interest" description="Disordered" evidence="2">
    <location>
        <begin position="103"/>
        <end position="242"/>
    </location>
</feature>
<accession>A0AAV1IDG5</accession>
<dbReference type="GO" id="GO:0005829">
    <property type="term" value="C:cytosol"/>
    <property type="evidence" value="ECO:0007669"/>
    <property type="project" value="GOC"/>
</dbReference>
<organism evidence="4 5">
    <name type="scientific">Coccomyxa viridis</name>
    <dbReference type="NCBI Taxonomy" id="1274662"/>
    <lineage>
        <taxon>Eukaryota</taxon>
        <taxon>Viridiplantae</taxon>
        <taxon>Chlorophyta</taxon>
        <taxon>core chlorophytes</taxon>
        <taxon>Trebouxiophyceae</taxon>
        <taxon>Trebouxiophyceae incertae sedis</taxon>
        <taxon>Coccomyxaceae</taxon>
        <taxon>Coccomyxa</taxon>
    </lineage>
</organism>
<dbReference type="GO" id="GO:0001881">
    <property type="term" value="P:receptor recycling"/>
    <property type="evidence" value="ECO:0007669"/>
    <property type="project" value="TreeGrafter"/>
</dbReference>